<comment type="caution">
    <text evidence="5">Lacks conserved residue(s) required for the propagation of feature annotation.</text>
</comment>
<keyword evidence="2 5" id="KW-0285">Flavoprotein</keyword>
<keyword evidence="3 5" id="KW-0288">FMN</keyword>
<reference evidence="8 9" key="1">
    <citation type="submission" date="2019-02" db="EMBL/GenBank/DDBJ databases">
        <title>Deep-cultivation of Planctomycetes and their phenomic and genomic characterization uncovers novel biology.</title>
        <authorList>
            <person name="Wiegand S."/>
            <person name="Jogler M."/>
            <person name="Boedeker C."/>
            <person name="Pinto D."/>
            <person name="Vollmers J."/>
            <person name="Rivas-Marin E."/>
            <person name="Kohn T."/>
            <person name="Peeters S.H."/>
            <person name="Heuer A."/>
            <person name="Rast P."/>
            <person name="Oberbeckmann S."/>
            <person name="Bunk B."/>
            <person name="Jeske O."/>
            <person name="Meyerdierks A."/>
            <person name="Storesund J.E."/>
            <person name="Kallscheuer N."/>
            <person name="Luecker S."/>
            <person name="Lage O.M."/>
            <person name="Pohl T."/>
            <person name="Merkel B.J."/>
            <person name="Hornburger P."/>
            <person name="Mueller R.-W."/>
            <person name="Bruemmer F."/>
            <person name="Labrenz M."/>
            <person name="Spormann A.M."/>
            <person name="Op den Camp H."/>
            <person name="Overmann J."/>
            <person name="Amann R."/>
            <person name="Jetten M.S.M."/>
            <person name="Mascher T."/>
            <person name="Medema M.H."/>
            <person name="Devos D.P."/>
            <person name="Kaster A.-K."/>
            <person name="Ovreas L."/>
            <person name="Rohde M."/>
            <person name="Galperin M.Y."/>
            <person name="Jogler C."/>
        </authorList>
    </citation>
    <scope>NUCLEOTIDE SEQUENCE [LARGE SCALE GENOMIC DNA]</scope>
    <source>
        <strain evidence="8 9">Pla163</strain>
    </source>
</reference>
<feature type="binding site" evidence="5">
    <location>
        <position position="145"/>
    </location>
    <ligand>
        <name>FMN</name>
        <dbReference type="ChEBI" id="CHEBI:58210"/>
    </ligand>
</feature>
<evidence type="ECO:0000313" key="8">
    <source>
        <dbReference type="EMBL" id="QDU85345.1"/>
    </source>
</evidence>
<sequence length="241" mass="25251">MVPPYESRERRVFVGLTGGSGHAYAERLIRELVAADVGVSLSVTPAGCKVLRHELGVDAGPGGVRLAAALPAWLGAEVASRVSAFQSEAVEAPPSSGTALTDGVVLCPCSMGTMARVAVGFSSNLVERAADVALKERRPLVVVPRETPLSEVHLENMLKLTRLGAVVLPAMPGFYHHPRTIDDLVGHVVGKILDTLRIENRAGARWNGKLEPPPEQGISRDGDGARATKAGDTGSADATGR</sequence>
<keyword evidence="4 5" id="KW-0808">Transferase</keyword>
<feature type="region of interest" description="Disordered" evidence="6">
    <location>
        <begin position="204"/>
        <end position="241"/>
    </location>
</feature>
<evidence type="ECO:0000256" key="5">
    <source>
        <dbReference type="HAMAP-Rule" id="MF_01984"/>
    </source>
</evidence>
<dbReference type="InterPro" id="IPR004507">
    <property type="entry name" value="UbiX-like"/>
</dbReference>
<dbReference type="InterPro" id="IPR003382">
    <property type="entry name" value="Flavoprotein"/>
</dbReference>
<comment type="catalytic activity">
    <reaction evidence="5">
        <text>dimethylallyl phosphate + FMNH2 = prenylated FMNH2 + phosphate</text>
        <dbReference type="Rhea" id="RHEA:37743"/>
        <dbReference type="ChEBI" id="CHEBI:43474"/>
        <dbReference type="ChEBI" id="CHEBI:57618"/>
        <dbReference type="ChEBI" id="CHEBI:87467"/>
        <dbReference type="ChEBI" id="CHEBI:88052"/>
        <dbReference type="EC" id="2.5.1.129"/>
    </reaction>
</comment>
<evidence type="ECO:0000256" key="1">
    <source>
        <dbReference type="ARBA" id="ARBA00022602"/>
    </source>
</evidence>
<protein>
    <recommendedName>
        <fullName evidence="5">Flavin prenyltransferase UbiX</fullName>
        <ecNumber evidence="5">2.5.1.129</ecNumber>
    </recommendedName>
</protein>
<evidence type="ECO:0000256" key="3">
    <source>
        <dbReference type="ARBA" id="ARBA00022643"/>
    </source>
</evidence>
<dbReference type="GO" id="GO:0106141">
    <property type="term" value="F:flavin prenyltransferase activity"/>
    <property type="evidence" value="ECO:0007669"/>
    <property type="project" value="UniProtKB-EC"/>
</dbReference>
<gene>
    <name evidence="5" type="primary">ubiX</name>
    <name evidence="8" type="ORF">Pla163_24730</name>
</gene>
<proteinExistence type="inferred from homology"/>
<feature type="domain" description="Flavoprotein" evidence="7">
    <location>
        <begin position="11"/>
        <end position="196"/>
    </location>
</feature>
<dbReference type="SUPFAM" id="SSF52507">
    <property type="entry name" value="Homo-oligomeric flavin-containing Cys decarboxylases, HFCD"/>
    <property type="match status" value="1"/>
</dbReference>
<feature type="binding site" evidence="5">
    <location>
        <position position="191"/>
    </location>
    <ligand>
        <name>dimethylallyl phosphate</name>
        <dbReference type="ChEBI" id="CHEBI:88052"/>
    </ligand>
</feature>
<dbReference type="HAMAP" id="MF_01984">
    <property type="entry name" value="ubiX_pad"/>
    <property type="match status" value="1"/>
</dbReference>
<dbReference type="AlphaFoldDB" id="A0A518D1M5"/>
<evidence type="ECO:0000256" key="2">
    <source>
        <dbReference type="ARBA" id="ARBA00022630"/>
    </source>
</evidence>
<dbReference type="InterPro" id="IPR036551">
    <property type="entry name" value="Flavin_trans-like"/>
</dbReference>
<dbReference type="Pfam" id="PF02441">
    <property type="entry name" value="Flavoprotein"/>
    <property type="match status" value="1"/>
</dbReference>
<organism evidence="8 9">
    <name type="scientific">Rohdeia mirabilis</name>
    <dbReference type="NCBI Taxonomy" id="2528008"/>
    <lineage>
        <taxon>Bacteria</taxon>
        <taxon>Pseudomonadati</taxon>
        <taxon>Planctomycetota</taxon>
        <taxon>Planctomycetia</taxon>
        <taxon>Planctomycetia incertae sedis</taxon>
        <taxon>Rohdeia</taxon>
    </lineage>
</organism>
<evidence type="ECO:0000313" key="9">
    <source>
        <dbReference type="Proteomes" id="UP000319342"/>
    </source>
</evidence>
<dbReference type="Proteomes" id="UP000319342">
    <property type="component" value="Chromosome"/>
</dbReference>
<keyword evidence="8" id="KW-0456">Lyase</keyword>
<dbReference type="EC" id="2.5.1.129" evidence="5"/>
<comment type="function">
    <text evidence="5">Flavin prenyltransferase that catalyzes the synthesis of the prenylated FMN cofactor (prenyl-FMN) for 4-hydroxy-3-polyprenylbenzoic acid decarboxylase UbiD. The prenyltransferase is metal-independent and links a dimethylallyl moiety from dimethylallyl monophosphate (DMAP) to the flavin N5 and C6 atoms of FMN.</text>
</comment>
<feature type="binding site" evidence="5">
    <location>
        <begin position="18"/>
        <end position="20"/>
    </location>
    <ligand>
        <name>FMN</name>
        <dbReference type="ChEBI" id="CHEBI:58210"/>
    </ligand>
</feature>
<keyword evidence="9" id="KW-1185">Reference proteome</keyword>
<feature type="binding site" evidence="5">
    <location>
        <position position="175"/>
    </location>
    <ligand>
        <name>dimethylallyl phosphate</name>
        <dbReference type="ChEBI" id="CHEBI:88052"/>
    </ligand>
</feature>
<accession>A0A518D1M5</accession>
<dbReference type="RefSeq" id="WP_145188520.1">
    <property type="nucleotide sequence ID" value="NZ_CP036290.1"/>
</dbReference>
<name>A0A518D1M5_9BACT</name>
<evidence type="ECO:0000256" key="4">
    <source>
        <dbReference type="ARBA" id="ARBA00022679"/>
    </source>
</evidence>
<evidence type="ECO:0000256" key="6">
    <source>
        <dbReference type="SAM" id="MobiDB-lite"/>
    </source>
</evidence>
<feature type="binding site" evidence="5">
    <location>
        <position position="44"/>
    </location>
    <ligand>
        <name>FMN</name>
        <dbReference type="ChEBI" id="CHEBI:58210"/>
    </ligand>
</feature>
<dbReference type="NCBIfam" id="TIGR00421">
    <property type="entry name" value="ubiX_pad"/>
    <property type="match status" value="1"/>
</dbReference>
<evidence type="ECO:0000259" key="7">
    <source>
        <dbReference type="Pfam" id="PF02441"/>
    </source>
</evidence>
<feature type="binding site" evidence="5">
    <location>
        <begin position="110"/>
        <end position="113"/>
    </location>
    <ligand>
        <name>FMN</name>
        <dbReference type="ChEBI" id="CHEBI:58210"/>
    </ligand>
</feature>
<dbReference type="EMBL" id="CP036290">
    <property type="protein sequence ID" value="QDU85345.1"/>
    <property type="molecule type" value="Genomic_DNA"/>
</dbReference>
<dbReference type="Gene3D" id="3.40.50.1950">
    <property type="entry name" value="Flavin prenyltransferase-like"/>
    <property type="match status" value="1"/>
</dbReference>
<keyword evidence="1 5" id="KW-0637">Prenyltransferase</keyword>
<comment type="similarity">
    <text evidence="5">Belongs to the UbiX/PAD1 family.</text>
</comment>
<dbReference type="OrthoDB" id="9781577at2"/>
<dbReference type="GO" id="GO:0016829">
    <property type="term" value="F:lyase activity"/>
    <property type="evidence" value="ECO:0007669"/>
    <property type="project" value="UniProtKB-KW"/>
</dbReference>